<reference evidence="7" key="3">
    <citation type="submission" date="2020-02" db="EMBL/GenBank/DDBJ databases">
        <authorList>
            <person name="Littmann E."/>
            <person name="Sorbara M."/>
        </authorList>
    </citation>
    <scope>NUCLEOTIDE SEQUENCE</scope>
    <source>
        <strain evidence="7">MSK.14.54</strain>
    </source>
</reference>
<dbReference type="InterPro" id="IPR008278">
    <property type="entry name" value="4-PPantetheinyl_Trfase_dom"/>
</dbReference>
<dbReference type="InterPro" id="IPR037143">
    <property type="entry name" value="4-PPantetheinyl_Trfase_dom_sf"/>
</dbReference>
<accession>A0A174GDL7</accession>
<proteinExistence type="inferred from homology"/>
<dbReference type="EMBL" id="CYYV01000017">
    <property type="protein sequence ID" value="CUO84447.1"/>
    <property type="molecule type" value="Genomic_DNA"/>
</dbReference>
<evidence type="ECO:0000313" key="5">
    <source>
        <dbReference type="EMBL" id="CUO60662.1"/>
    </source>
</evidence>
<dbReference type="RefSeq" id="WP_055228502.1">
    <property type="nucleotide sequence ID" value="NZ_CAXSRP010000002.1"/>
</dbReference>
<dbReference type="Gene3D" id="3.90.470.20">
    <property type="entry name" value="4'-phosphopantetheinyl transferase domain"/>
    <property type="match status" value="1"/>
</dbReference>
<evidence type="ECO:0000313" key="9">
    <source>
        <dbReference type="Proteomes" id="UP000095709"/>
    </source>
</evidence>
<sequence>MQETVVYLKKITQPEGEKKELERELSQCGWELFRMGMQEQYGLDGEKITIERNAHGKPYLPGHPQICFNISHSGEYAACAFASIPIGMDLQQHRRAAWERMAERYFSAEDQKHLAAAENAETLFFRIWTEEESYGKWRGTGLSGSLGTEKKEGFCTHFSPEKGYEGAVWAAEPVKICMKRIEP</sequence>
<dbReference type="Proteomes" id="UP000095706">
    <property type="component" value="Unassembled WGS sequence"/>
</dbReference>
<evidence type="ECO:0000313" key="8">
    <source>
        <dbReference type="Proteomes" id="UP000095706"/>
    </source>
</evidence>
<reference evidence="7 10" key="2">
    <citation type="journal article" date="2020" name="Cell Host Microbe">
        <title>Functional and Genomic Variation between Human-Derived Isolates of Lachnospiraceae Reveals Inter- and Intra-Species Diversity.</title>
        <authorList>
            <person name="Sorbara M.T."/>
            <person name="Littmann E.R."/>
            <person name="Fontana E."/>
            <person name="Moody T.U."/>
            <person name="Kohout C.E."/>
            <person name="Gjonbalaj M."/>
            <person name="Eaton V."/>
            <person name="Seok R."/>
            <person name="Leiner I.M."/>
            <person name="Pamer E.G."/>
        </authorList>
    </citation>
    <scope>NUCLEOTIDE SEQUENCE [LARGE SCALE GENOMIC DNA]</scope>
    <source>
        <strain evidence="7 10">MSK.14.54</strain>
    </source>
</reference>
<dbReference type="EMBL" id="JAAITQ010000019">
    <property type="protein sequence ID" value="NSE16877.1"/>
    <property type="molecule type" value="Genomic_DNA"/>
</dbReference>
<dbReference type="Proteomes" id="UP000768180">
    <property type="component" value="Unassembled WGS sequence"/>
</dbReference>
<evidence type="ECO:0000313" key="7">
    <source>
        <dbReference type="EMBL" id="NSE16877.1"/>
    </source>
</evidence>
<dbReference type="EC" id="2.7.8.-" evidence="5"/>
<dbReference type="Pfam" id="PF01648">
    <property type="entry name" value="ACPS"/>
    <property type="match status" value="1"/>
</dbReference>
<dbReference type="InterPro" id="IPR055066">
    <property type="entry name" value="AASDHPPT_N"/>
</dbReference>
<dbReference type="SUPFAM" id="SSF56214">
    <property type="entry name" value="4'-phosphopantetheinyl transferase"/>
    <property type="match status" value="2"/>
</dbReference>
<organism evidence="5 9">
    <name type="scientific">Fusicatenibacter saccharivorans</name>
    <dbReference type="NCBI Taxonomy" id="1150298"/>
    <lineage>
        <taxon>Bacteria</taxon>
        <taxon>Bacillati</taxon>
        <taxon>Bacillota</taxon>
        <taxon>Clostridia</taxon>
        <taxon>Lachnospirales</taxon>
        <taxon>Lachnospiraceae</taxon>
        <taxon>Fusicatenibacter</taxon>
    </lineage>
</organism>
<evidence type="ECO:0000259" key="3">
    <source>
        <dbReference type="Pfam" id="PF01648"/>
    </source>
</evidence>
<evidence type="ECO:0000313" key="10">
    <source>
        <dbReference type="Proteomes" id="UP000768180"/>
    </source>
</evidence>
<evidence type="ECO:0000256" key="2">
    <source>
        <dbReference type="ARBA" id="ARBA00022679"/>
    </source>
</evidence>
<dbReference type="Pfam" id="PF22624">
    <property type="entry name" value="AASDHPPT_N"/>
    <property type="match status" value="1"/>
</dbReference>
<evidence type="ECO:0000313" key="6">
    <source>
        <dbReference type="EMBL" id="CUO84447.1"/>
    </source>
</evidence>
<name>A0A174GDL7_9FIRM</name>
<dbReference type="GO" id="GO:0000287">
    <property type="term" value="F:magnesium ion binding"/>
    <property type="evidence" value="ECO:0007669"/>
    <property type="project" value="InterPro"/>
</dbReference>
<gene>
    <name evidence="5" type="primary">sfp_1</name>
    <name evidence="6" type="synonym">sfp</name>
    <name evidence="6" type="ORF">ERS852406_02985</name>
    <name evidence="5" type="ORF">ERS852498_00020</name>
    <name evidence="7" type="ORF">G5B05_10750</name>
</gene>
<dbReference type="PANTHER" id="PTHR12215:SF10">
    <property type="entry name" value="L-AMINOADIPATE-SEMIALDEHYDE DEHYDROGENASE-PHOSPHOPANTETHEINYL TRANSFERASE"/>
    <property type="match status" value="1"/>
</dbReference>
<evidence type="ECO:0000256" key="1">
    <source>
        <dbReference type="ARBA" id="ARBA00010990"/>
    </source>
</evidence>
<dbReference type="PANTHER" id="PTHR12215">
    <property type="entry name" value="PHOSPHOPANTETHEINE TRANSFERASE"/>
    <property type="match status" value="1"/>
</dbReference>
<dbReference type="GO" id="GO:0005829">
    <property type="term" value="C:cytosol"/>
    <property type="evidence" value="ECO:0007669"/>
    <property type="project" value="TreeGrafter"/>
</dbReference>
<feature type="domain" description="4'-phosphopantetheinyl transferase N-terminal" evidence="4">
    <location>
        <begin position="25"/>
        <end position="80"/>
    </location>
</feature>
<comment type="similarity">
    <text evidence="1">Belongs to the P-Pant transferase superfamily. Gsp/Sfp/HetI/AcpT family.</text>
</comment>
<dbReference type="Proteomes" id="UP000095709">
    <property type="component" value="Unassembled WGS sequence"/>
</dbReference>
<keyword evidence="2 5" id="KW-0808">Transferase</keyword>
<keyword evidence="10" id="KW-1185">Reference proteome</keyword>
<evidence type="ECO:0000259" key="4">
    <source>
        <dbReference type="Pfam" id="PF22624"/>
    </source>
</evidence>
<dbReference type="InterPro" id="IPR050559">
    <property type="entry name" value="P-Pant_transferase_sf"/>
</dbReference>
<dbReference type="GO" id="GO:0008897">
    <property type="term" value="F:holo-[acyl-carrier-protein] synthase activity"/>
    <property type="evidence" value="ECO:0007669"/>
    <property type="project" value="InterPro"/>
</dbReference>
<dbReference type="GO" id="GO:0019878">
    <property type="term" value="P:lysine biosynthetic process via aminoadipic acid"/>
    <property type="evidence" value="ECO:0007669"/>
    <property type="project" value="TreeGrafter"/>
</dbReference>
<protein>
    <submittedName>
        <fullName evidence="5">4'-phosphopantetheinyl transferase sfp</fullName>
        <ecNumber evidence="5">2.7.8.-</ecNumber>
    </submittedName>
    <submittedName>
        <fullName evidence="7">4'-phosphopantetheinyl transferase superfamily protein</fullName>
    </submittedName>
</protein>
<reference evidence="8 9" key="1">
    <citation type="submission" date="2015-09" db="EMBL/GenBank/DDBJ databases">
        <authorList>
            <consortium name="Pathogen Informatics"/>
        </authorList>
    </citation>
    <scope>NUCLEOTIDE SEQUENCE [LARGE SCALE GENOMIC DNA]</scope>
    <source>
        <strain evidence="6 8">2789STDY5608849</strain>
        <strain evidence="5 9">2789STDY5834885</strain>
    </source>
</reference>
<dbReference type="EMBL" id="CZAL01000001">
    <property type="protein sequence ID" value="CUO60662.1"/>
    <property type="molecule type" value="Genomic_DNA"/>
</dbReference>
<feature type="domain" description="4'-phosphopantetheinyl transferase" evidence="3">
    <location>
        <begin position="85"/>
        <end position="149"/>
    </location>
</feature>
<dbReference type="AlphaFoldDB" id="A0A174GDL7"/>